<dbReference type="Gene3D" id="3.40.50.150">
    <property type="entry name" value="Vaccinia Virus protein VP39"/>
    <property type="match status" value="1"/>
</dbReference>
<comment type="catalytic activity">
    <reaction evidence="5 8">
        <text>a 2'-deoxycytidine in DNA + S-adenosyl-L-methionine = a 5-methyl-2'-deoxycytidine in DNA + S-adenosyl-L-homocysteine + H(+)</text>
        <dbReference type="Rhea" id="RHEA:13681"/>
        <dbReference type="Rhea" id="RHEA-COMP:11369"/>
        <dbReference type="Rhea" id="RHEA-COMP:11370"/>
        <dbReference type="ChEBI" id="CHEBI:15378"/>
        <dbReference type="ChEBI" id="CHEBI:57856"/>
        <dbReference type="ChEBI" id="CHEBI:59789"/>
        <dbReference type="ChEBI" id="CHEBI:85452"/>
        <dbReference type="ChEBI" id="CHEBI:85454"/>
        <dbReference type="EC" id="2.1.1.37"/>
    </reaction>
</comment>
<sequence length="356" mass="40206">MDIGVRDAGFHILAEIECDQYCCATLEANAEAQGYDSKVIHADIRNLNPKQLITDLSVKQGELDLLFGGPPCQSFSLAGKQHGLEDERGLLLFEIIRFAKEIQPKVIFLEQVKGLLSSKGKNNKRGEVFEKLLKELEAIDYTPKWRVIMAADYGVPQLRERLFVIATRGRNGFYFPERTHAPIEECNGLFSYKPYIGIGEVLKGLSKPDPKIKGKTVYDRADSHVDVTPSRDRERIAQVPEGSYLAAQTHLGEAVRCGLSPKDTTKYLRLHRKRPSNTLRCGEIFYHPTESRYLTPREYMRIHGYPDSYILKGPIRSRTGSVPNLDQHRQIANSVPPPLAKAMALQIKGFLDEQNI</sequence>
<dbReference type="SUPFAM" id="SSF53335">
    <property type="entry name" value="S-adenosyl-L-methionine-dependent methyltransferases"/>
    <property type="match status" value="1"/>
</dbReference>
<dbReference type="InterPro" id="IPR001525">
    <property type="entry name" value="C5_MeTfrase"/>
</dbReference>
<dbReference type="STRING" id="61595.SAMN05421644_1222"/>
<reference evidence="10" key="1">
    <citation type="submission" date="2016-10" db="EMBL/GenBank/DDBJ databases">
        <authorList>
            <person name="Varghese N."/>
            <person name="Submissions S."/>
        </authorList>
    </citation>
    <scope>NUCLEOTIDE SEQUENCE [LARGE SCALE GENOMIC DNA]</scope>
    <source>
        <strain evidence="10">DSM 173</strain>
    </source>
</reference>
<dbReference type="Pfam" id="PF00145">
    <property type="entry name" value="DNA_methylase"/>
    <property type="match status" value="1"/>
</dbReference>
<dbReference type="GO" id="GO:0003886">
    <property type="term" value="F:DNA (cytosine-5-)-methyltransferase activity"/>
    <property type="evidence" value="ECO:0007669"/>
    <property type="project" value="UniProtKB-EC"/>
</dbReference>
<evidence type="ECO:0000256" key="6">
    <source>
        <dbReference type="PROSITE-ProRule" id="PRU01016"/>
    </source>
</evidence>
<dbReference type="PANTHER" id="PTHR10629:SF52">
    <property type="entry name" value="DNA (CYTOSINE-5)-METHYLTRANSFERASE 1"/>
    <property type="match status" value="1"/>
</dbReference>
<feature type="active site" evidence="6">
    <location>
        <position position="72"/>
    </location>
</feature>
<keyword evidence="10" id="KW-1185">Reference proteome</keyword>
<evidence type="ECO:0000313" key="10">
    <source>
        <dbReference type="Proteomes" id="UP000198672"/>
    </source>
</evidence>
<protein>
    <recommendedName>
        <fullName evidence="8">Cytosine-specific methyltransferase</fullName>
        <ecNumber evidence="8">2.1.1.37</ecNumber>
    </recommendedName>
</protein>
<dbReference type="OrthoDB" id="9813719at2"/>
<comment type="similarity">
    <text evidence="6 7">Belongs to the class I-like SAM-binding methyltransferase superfamily. C5-methyltransferase family.</text>
</comment>
<dbReference type="Gene3D" id="3.90.120.10">
    <property type="entry name" value="DNA Methylase, subunit A, domain 2"/>
    <property type="match status" value="1"/>
</dbReference>
<dbReference type="InterPro" id="IPR029063">
    <property type="entry name" value="SAM-dependent_MTases_sf"/>
</dbReference>
<proteinExistence type="inferred from homology"/>
<evidence type="ECO:0000256" key="4">
    <source>
        <dbReference type="ARBA" id="ARBA00022747"/>
    </source>
</evidence>
<dbReference type="EMBL" id="FNOW01000022">
    <property type="protein sequence ID" value="SDX96764.1"/>
    <property type="molecule type" value="Genomic_DNA"/>
</dbReference>
<keyword evidence="3 6" id="KW-0949">S-adenosyl-L-methionine</keyword>
<dbReference type="Proteomes" id="UP000198672">
    <property type="component" value="Unassembled WGS sequence"/>
</dbReference>
<organism evidence="9 10">
    <name type="scientific">Allochromatium warmingii</name>
    <name type="common">Chromatium warmingii</name>
    <dbReference type="NCBI Taxonomy" id="61595"/>
    <lineage>
        <taxon>Bacteria</taxon>
        <taxon>Pseudomonadati</taxon>
        <taxon>Pseudomonadota</taxon>
        <taxon>Gammaproteobacteria</taxon>
        <taxon>Chromatiales</taxon>
        <taxon>Chromatiaceae</taxon>
        <taxon>Allochromatium</taxon>
    </lineage>
</organism>
<evidence type="ECO:0000256" key="7">
    <source>
        <dbReference type="RuleBase" id="RU000416"/>
    </source>
</evidence>
<dbReference type="EC" id="2.1.1.37" evidence="8"/>
<dbReference type="GO" id="GO:0044027">
    <property type="term" value="P:negative regulation of gene expression via chromosomal CpG island methylation"/>
    <property type="evidence" value="ECO:0007669"/>
    <property type="project" value="TreeGrafter"/>
</dbReference>
<keyword evidence="4" id="KW-0680">Restriction system</keyword>
<dbReference type="NCBIfam" id="TIGR00675">
    <property type="entry name" value="dcm"/>
    <property type="match status" value="1"/>
</dbReference>
<keyword evidence="2 6" id="KW-0808">Transferase</keyword>
<evidence type="ECO:0000256" key="2">
    <source>
        <dbReference type="ARBA" id="ARBA00022679"/>
    </source>
</evidence>
<evidence type="ECO:0000256" key="8">
    <source>
        <dbReference type="RuleBase" id="RU000417"/>
    </source>
</evidence>
<gene>
    <name evidence="9" type="ORF">SAMN05421644_1222</name>
</gene>
<dbReference type="GO" id="GO:0032259">
    <property type="term" value="P:methylation"/>
    <property type="evidence" value="ECO:0007669"/>
    <property type="project" value="UniProtKB-KW"/>
</dbReference>
<dbReference type="PROSITE" id="PS00094">
    <property type="entry name" value="C5_MTASE_1"/>
    <property type="match status" value="1"/>
</dbReference>
<dbReference type="PRINTS" id="PR00105">
    <property type="entry name" value="C5METTRFRASE"/>
</dbReference>
<dbReference type="PANTHER" id="PTHR10629">
    <property type="entry name" value="CYTOSINE-SPECIFIC METHYLTRANSFERASE"/>
    <property type="match status" value="1"/>
</dbReference>
<name>A0A1H3G2V2_ALLWA</name>
<evidence type="ECO:0000256" key="1">
    <source>
        <dbReference type="ARBA" id="ARBA00022603"/>
    </source>
</evidence>
<dbReference type="PROSITE" id="PS51679">
    <property type="entry name" value="SAM_MT_C5"/>
    <property type="match status" value="1"/>
</dbReference>
<keyword evidence="1 6" id="KW-0489">Methyltransferase</keyword>
<dbReference type="GO" id="GO:0009307">
    <property type="term" value="P:DNA restriction-modification system"/>
    <property type="evidence" value="ECO:0007669"/>
    <property type="project" value="UniProtKB-KW"/>
</dbReference>
<evidence type="ECO:0000256" key="5">
    <source>
        <dbReference type="ARBA" id="ARBA00047422"/>
    </source>
</evidence>
<accession>A0A1H3G2V2</accession>
<dbReference type="InterPro" id="IPR050390">
    <property type="entry name" value="C5-Methyltransferase"/>
</dbReference>
<dbReference type="AlphaFoldDB" id="A0A1H3G2V2"/>
<dbReference type="GO" id="GO:0003677">
    <property type="term" value="F:DNA binding"/>
    <property type="evidence" value="ECO:0007669"/>
    <property type="project" value="TreeGrafter"/>
</dbReference>
<evidence type="ECO:0000313" key="9">
    <source>
        <dbReference type="EMBL" id="SDX96764.1"/>
    </source>
</evidence>
<dbReference type="InterPro" id="IPR018117">
    <property type="entry name" value="C5_DNA_meth_AS"/>
</dbReference>
<evidence type="ECO:0000256" key="3">
    <source>
        <dbReference type="ARBA" id="ARBA00022691"/>
    </source>
</evidence>